<evidence type="ECO:0000259" key="1">
    <source>
        <dbReference type="PROSITE" id="PS51704"/>
    </source>
</evidence>
<evidence type="ECO:0000313" key="3">
    <source>
        <dbReference type="Proteomes" id="UP001247620"/>
    </source>
</evidence>
<dbReference type="PROSITE" id="PS51704">
    <property type="entry name" value="GP_PDE"/>
    <property type="match status" value="1"/>
</dbReference>
<dbReference type="SUPFAM" id="SSF51695">
    <property type="entry name" value="PLC-like phosphodiesterases"/>
    <property type="match status" value="1"/>
</dbReference>
<dbReference type="EC" id="3.1.4.46" evidence="2"/>
<organism evidence="2 3">
    <name type="scientific">Mucilaginibacter pocheonensis</name>
    <dbReference type="NCBI Taxonomy" id="398050"/>
    <lineage>
        <taxon>Bacteria</taxon>
        <taxon>Pseudomonadati</taxon>
        <taxon>Bacteroidota</taxon>
        <taxon>Sphingobacteriia</taxon>
        <taxon>Sphingobacteriales</taxon>
        <taxon>Sphingobacteriaceae</taxon>
        <taxon>Mucilaginibacter</taxon>
    </lineage>
</organism>
<evidence type="ECO:0000313" key="2">
    <source>
        <dbReference type="EMBL" id="MDR6942981.1"/>
    </source>
</evidence>
<proteinExistence type="predicted"/>
<reference evidence="2 3" key="1">
    <citation type="submission" date="2023-07" db="EMBL/GenBank/DDBJ databases">
        <title>Sorghum-associated microbial communities from plants grown in Nebraska, USA.</title>
        <authorList>
            <person name="Schachtman D."/>
        </authorList>
    </citation>
    <scope>NUCLEOTIDE SEQUENCE [LARGE SCALE GENOMIC DNA]</scope>
    <source>
        <strain evidence="2 3">3262</strain>
    </source>
</reference>
<keyword evidence="3" id="KW-1185">Reference proteome</keyword>
<dbReference type="GO" id="GO:0008889">
    <property type="term" value="F:glycerophosphodiester phosphodiesterase activity"/>
    <property type="evidence" value="ECO:0007669"/>
    <property type="project" value="UniProtKB-EC"/>
</dbReference>
<sequence>MNGLSLSKVILSFLLLTATAKISKAQREINALQFKNTQEFQQYFKHTGNDMPVISGHRGGTTIGYPENCIATFENTLKYTPAFFEIDPRLTKDSVIVLMHDETLDRTTTGKGKVSDYTFQELQQFRLKDPQGNVTNYKIPTLKDVILWSKGKTVLNLDHKDVPLEMTAMLLKECKNDEVMLTVHNAQQARFYYDNNPKNMMSAFVLTKAAFYTYEKAGVPWKNMIAYIGPTNKPENKELLDLLHSKGVMCMISAAPSYDKLKDPAERAAHYRETFTMGADILESDLPIEVATAIKSIMPKSGLQKRFWGKVRL</sequence>
<dbReference type="RefSeq" id="WP_310096560.1">
    <property type="nucleotide sequence ID" value="NZ_JAVDUU010000003.1"/>
</dbReference>
<dbReference type="PANTHER" id="PTHR46320">
    <property type="entry name" value="GLYCEROPHOSPHODIESTER PHOSPHODIESTERASE 1"/>
    <property type="match status" value="1"/>
</dbReference>
<dbReference type="Pfam" id="PF03009">
    <property type="entry name" value="GDPD"/>
    <property type="match status" value="1"/>
</dbReference>
<dbReference type="EMBL" id="JAVDUU010000003">
    <property type="protein sequence ID" value="MDR6942981.1"/>
    <property type="molecule type" value="Genomic_DNA"/>
</dbReference>
<dbReference type="PANTHER" id="PTHR46320:SF1">
    <property type="entry name" value="GLYCEROPHOSPHODIESTER PHOSPHODIESTERASE 1"/>
    <property type="match status" value="1"/>
</dbReference>
<dbReference type="CDD" id="cd08566">
    <property type="entry name" value="GDPD_AtGDE_like"/>
    <property type="match status" value="1"/>
</dbReference>
<dbReference type="InterPro" id="IPR030395">
    <property type="entry name" value="GP_PDE_dom"/>
</dbReference>
<name>A0ABU1TC63_9SPHI</name>
<feature type="domain" description="GP-PDE" evidence="1">
    <location>
        <begin position="52"/>
        <end position="294"/>
    </location>
</feature>
<dbReference type="Proteomes" id="UP001247620">
    <property type="component" value="Unassembled WGS sequence"/>
</dbReference>
<dbReference type="Gene3D" id="3.20.20.190">
    <property type="entry name" value="Phosphatidylinositol (PI) phosphodiesterase"/>
    <property type="match status" value="1"/>
</dbReference>
<accession>A0ABU1TC63</accession>
<comment type="caution">
    <text evidence="2">The sequence shown here is derived from an EMBL/GenBank/DDBJ whole genome shotgun (WGS) entry which is preliminary data.</text>
</comment>
<dbReference type="InterPro" id="IPR017946">
    <property type="entry name" value="PLC-like_Pdiesterase_TIM-brl"/>
</dbReference>
<keyword evidence="2" id="KW-0378">Hydrolase</keyword>
<protein>
    <submittedName>
        <fullName evidence="2">Glycerophosphoryl diester phosphodiesterase</fullName>
        <ecNumber evidence="2">3.1.4.46</ecNumber>
    </submittedName>
</protein>
<gene>
    <name evidence="2" type="ORF">J2W55_002834</name>
</gene>